<proteinExistence type="predicted"/>
<reference evidence="1" key="2">
    <citation type="journal article" date="2010" name="Science">
        <title>The genome of the Western clawed frog Xenopus tropicalis.</title>
        <authorList>
            <person name="Hellsten U."/>
            <person name="Harland R.M."/>
            <person name="Gilchrist M.J."/>
            <person name="Hendrix D."/>
            <person name="Jurka J."/>
            <person name="Kapitonov V."/>
            <person name="Ovcharenko I."/>
            <person name="Putnam N.H."/>
            <person name="Shu S."/>
            <person name="Taher L."/>
            <person name="Blitz I.L."/>
            <person name="Blumberg B."/>
            <person name="Dichmann D.S."/>
            <person name="Dubchak I."/>
            <person name="Amaya E."/>
            <person name="Detter J.C."/>
            <person name="Fletcher R."/>
            <person name="Gerhard D.S."/>
            <person name="Goodstein D."/>
            <person name="Graves T."/>
            <person name="Grigoriev I.V."/>
            <person name="Grimwood J."/>
            <person name="Kawashima T."/>
            <person name="Lindquist E."/>
            <person name="Lucas S.M."/>
            <person name="Mead P.E."/>
            <person name="Mitros T."/>
            <person name="Ogino H."/>
            <person name="Ohta Y."/>
            <person name="Poliakov A.V."/>
            <person name="Pollet N."/>
            <person name="Robert J."/>
            <person name="Salamov A."/>
            <person name="Sater A.K."/>
            <person name="Schmutz J."/>
            <person name="Terry A."/>
            <person name="Vize P.D."/>
            <person name="Warren W.C."/>
            <person name="Wells D."/>
            <person name="Wills A."/>
            <person name="Wilson R.K."/>
            <person name="Zimmerman L.B."/>
            <person name="Zorn A.M."/>
            <person name="Grainger R."/>
            <person name="Grammer T."/>
            <person name="Khokha M.K."/>
            <person name="Richardson P.M."/>
            <person name="Rokhsar D.S."/>
        </authorList>
    </citation>
    <scope>NUCLEOTIDE SEQUENCE [LARGE SCALE GENOMIC DNA]</scope>
    <source>
        <strain evidence="1">Nigerian</strain>
    </source>
</reference>
<evidence type="ECO:0000313" key="1">
    <source>
        <dbReference type="EMBL" id="OCA14038.1"/>
    </source>
</evidence>
<dbReference type="EMBL" id="KV462705">
    <property type="protein sequence ID" value="OCA14038.1"/>
    <property type="molecule type" value="Genomic_DNA"/>
</dbReference>
<gene>
    <name evidence="1" type="ORF">XENTR_v90028171mg</name>
</gene>
<name>A0A1B8XTR6_XENTR</name>
<sequence length="189" mass="20314">MLGFSVWGINDHPHTDCSPSLTVKWIEPQTPEGKCPRQSHRYNKQTCLGAPSLGEPGGPLPLGNLGGLYPWGTWGGPYPWGTWGGPYPWGTWGGPYPWGTWGGLFPWGTWGGPYPWGTWGGPYPWGTWGGPYPWGTWGGPFPWGTWGALALPGVTTSSSLGHDGLGFTVTKSSDWGSMGPLPVSPESMQ</sequence>
<dbReference type="AlphaFoldDB" id="A0A1B8XTR6"/>
<protein>
    <submittedName>
        <fullName evidence="1">Uncharacterized protein</fullName>
    </submittedName>
</protein>
<accession>A0A1B8XTR6</accession>
<organism evidence="1">
    <name type="scientific">Xenopus tropicalis</name>
    <name type="common">Western clawed frog</name>
    <name type="synonym">Silurana tropicalis</name>
    <dbReference type="NCBI Taxonomy" id="8364"/>
    <lineage>
        <taxon>Eukaryota</taxon>
        <taxon>Metazoa</taxon>
        <taxon>Chordata</taxon>
        <taxon>Craniata</taxon>
        <taxon>Vertebrata</taxon>
        <taxon>Euteleostomi</taxon>
        <taxon>Amphibia</taxon>
        <taxon>Batrachia</taxon>
        <taxon>Anura</taxon>
        <taxon>Pipoidea</taxon>
        <taxon>Pipidae</taxon>
        <taxon>Xenopodinae</taxon>
        <taxon>Xenopus</taxon>
        <taxon>Silurana</taxon>
    </lineage>
</organism>
<reference evidence="1" key="3">
    <citation type="submission" date="2016-05" db="EMBL/GenBank/DDBJ databases">
        <title>WGS assembly of Xenopus tropicalis.</title>
        <authorList>
            <person name="Sessions A."/>
            <person name="Jenkins J."/>
            <person name="Mitros T."/>
            <person name="Lyons J.T."/>
            <person name="Dichmann D.S."/>
            <person name="Robert J."/>
            <person name="Harland R.M."/>
            <person name="Rokhsar D.S."/>
        </authorList>
    </citation>
    <scope>NUCLEOTIDE SEQUENCE</scope>
    <source>
        <strain evidence="1">Nigerian</strain>
    </source>
</reference>
<reference evidence="1" key="1">
    <citation type="submission" date="2009-11" db="EMBL/GenBank/DDBJ databases">
        <authorList>
            <consortium name="US DOE Joint Genome Institute (JGI-PGF)"/>
            <person name="Ottilar R."/>
            <person name="Schmutz J."/>
            <person name="Salamov A."/>
            <person name="Cheng J.F."/>
            <person name="Lucas S."/>
            <person name="Pitluck S."/>
            <person name="Gundlach H."/>
            <person name="Guo Y."/>
            <person name="Haberer G."/>
            <person name="Nasrallah J."/>
            <person name="Mayer K.F.X."/>
            <person name="van de Peer Y."/>
            <person name="Weigel D."/>
            <person name="Grigoriev I.V."/>
        </authorList>
    </citation>
    <scope>NUCLEOTIDE SEQUENCE</scope>
    <source>
        <strain evidence="1">Nigerian</strain>
    </source>
</reference>